<dbReference type="Proteomes" id="UP000248795">
    <property type="component" value="Unassembled WGS sequence"/>
</dbReference>
<sequence>MTTMTKKAAAPKFERIAPDERRARLIAASIACLAKGGIQGFTVDNICHEAGTSRGLITHHFGSKNALLAAAYASIYGKVLDNLDRAETTPQSIDELVDMMFADSFLSRDYLNVWLALWGEIAVNPVLQVEHRKNYALYRERIARAISAFARGQGVTVDSYDVATIVISLVDGLWLEQCIDQSLLSLDRAKDLCRRTLTAVLSA</sequence>
<dbReference type="SUPFAM" id="SSF48498">
    <property type="entry name" value="Tetracyclin repressor-like, C-terminal domain"/>
    <property type="match status" value="1"/>
</dbReference>
<organism evidence="7 8">
    <name type="scientific">Aestuariivirga litoralis</name>
    <dbReference type="NCBI Taxonomy" id="2650924"/>
    <lineage>
        <taxon>Bacteria</taxon>
        <taxon>Pseudomonadati</taxon>
        <taxon>Pseudomonadota</taxon>
        <taxon>Alphaproteobacteria</taxon>
        <taxon>Hyphomicrobiales</taxon>
        <taxon>Aestuariivirgaceae</taxon>
        <taxon>Aestuariivirga</taxon>
    </lineage>
</organism>
<dbReference type="PRINTS" id="PR00455">
    <property type="entry name" value="HTHTETR"/>
</dbReference>
<dbReference type="Gene3D" id="1.10.357.10">
    <property type="entry name" value="Tetracycline Repressor, domain 2"/>
    <property type="match status" value="1"/>
</dbReference>
<evidence type="ECO:0000313" key="7">
    <source>
        <dbReference type="EMBL" id="PZF75203.1"/>
    </source>
</evidence>
<dbReference type="PANTHER" id="PTHR30055">
    <property type="entry name" value="HTH-TYPE TRANSCRIPTIONAL REGULATOR RUTR"/>
    <property type="match status" value="1"/>
</dbReference>
<accession>A0A2W2C4W7</accession>
<dbReference type="InterPro" id="IPR009057">
    <property type="entry name" value="Homeodomain-like_sf"/>
</dbReference>
<dbReference type="InterPro" id="IPR036271">
    <property type="entry name" value="Tet_transcr_reg_TetR-rel_C_sf"/>
</dbReference>
<dbReference type="GO" id="GO:0000976">
    <property type="term" value="F:transcription cis-regulatory region binding"/>
    <property type="evidence" value="ECO:0007669"/>
    <property type="project" value="TreeGrafter"/>
</dbReference>
<comment type="caution">
    <text evidence="7">The sequence shown here is derived from an EMBL/GenBank/DDBJ whole genome shotgun (WGS) entry which is preliminary data.</text>
</comment>
<name>A0A2W2C4W7_9HYPH</name>
<feature type="DNA-binding region" description="H-T-H motif" evidence="5">
    <location>
        <begin position="42"/>
        <end position="61"/>
    </location>
</feature>
<evidence type="ECO:0000256" key="5">
    <source>
        <dbReference type="PROSITE-ProRule" id="PRU00335"/>
    </source>
</evidence>
<dbReference type="InterPro" id="IPR039538">
    <property type="entry name" value="BetI_C"/>
</dbReference>
<dbReference type="PROSITE" id="PS50977">
    <property type="entry name" value="HTH_TETR_2"/>
    <property type="match status" value="1"/>
</dbReference>
<evidence type="ECO:0000256" key="4">
    <source>
        <dbReference type="ARBA" id="ARBA00023163"/>
    </source>
</evidence>
<dbReference type="Pfam" id="PF13977">
    <property type="entry name" value="TetR_C_6"/>
    <property type="match status" value="1"/>
</dbReference>
<dbReference type="EMBL" id="QKVK01000014">
    <property type="protein sequence ID" value="PZF75203.1"/>
    <property type="molecule type" value="Genomic_DNA"/>
</dbReference>
<keyword evidence="4" id="KW-0804">Transcription</keyword>
<feature type="domain" description="HTH tetR-type" evidence="6">
    <location>
        <begin position="19"/>
        <end position="79"/>
    </location>
</feature>
<keyword evidence="3 5" id="KW-0238">DNA-binding</keyword>
<dbReference type="GO" id="GO:0003700">
    <property type="term" value="F:DNA-binding transcription factor activity"/>
    <property type="evidence" value="ECO:0007669"/>
    <property type="project" value="TreeGrafter"/>
</dbReference>
<reference evidence="8" key="1">
    <citation type="submission" date="2018-06" db="EMBL/GenBank/DDBJ databases">
        <title>Aestuariibacter litoralis strain KCTC 52945T.</title>
        <authorList>
            <person name="Li X."/>
            <person name="Salam N."/>
            <person name="Li J.-L."/>
            <person name="Chen Y.-M."/>
            <person name="Yang Z.-W."/>
            <person name="Zhang L.-Y."/>
            <person name="Han M.-X."/>
            <person name="Xiao M."/>
            <person name="Li W.-J."/>
        </authorList>
    </citation>
    <scope>NUCLEOTIDE SEQUENCE [LARGE SCALE GENOMIC DNA]</scope>
    <source>
        <strain evidence="8">KCTC 52945</strain>
    </source>
</reference>
<evidence type="ECO:0000256" key="3">
    <source>
        <dbReference type="ARBA" id="ARBA00023125"/>
    </source>
</evidence>
<protein>
    <submittedName>
        <fullName evidence="7">TetR family transcriptional regulator</fullName>
    </submittedName>
</protein>
<keyword evidence="2" id="KW-0805">Transcription regulation</keyword>
<keyword evidence="1" id="KW-0678">Repressor</keyword>
<proteinExistence type="predicted"/>
<dbReference type="PANTHER" id="PTHR30055:SF228">
    <property type="entry name" value="TRANSCRIPTIONAL REGULATOR-RELATED"/>
    <property type="match status" value="1"/>
</dbReference>
<dbReference type="Pfam" id="PF00440">
    <property type="entry name" value="TetR_N"/>
    <property type="match status" value="1"/>
</dbReference>
<dbReference type="InterPro" id="IPR050109">
    <property type="entry name" value="HTH-type_TetR-like_transc_reg"/>
</dbReference>
<evidence type="ECO:0000256" key="1">
    <source>
        <dbReference type="ARBA" id="ARBA00022491"/>
    </source>
</evidence>
<evidence type="ECO:0000259" key="6">
    <source>
        <dbReference type="PROSITE" id="PS50977"/>
    </source>
</evidence>
<gene>
    <name evidence="7" type="ORF">DK847_19590</name>
</gene>
<dbReference type="AlphaFoldDB" id="A0A2W2C4W7"/>
<keyword evidence="8" id="KW-1185">Reference proteome</keyword>
<evidence type="ECO:0000313" key="8">
    <source>
        <dbReference type="Proteomes" id="UP000248795"/>
    </source>
</evidence>
<dbReference type="SUPFAM" id="SSF46689">
    <property type="entry name" value="Homeodomain-like"/>
    <property type="match status" value="1"/>
</dbReference>
<dbReference type="InterPro" id="IPR001647">
    <property type="entry name" value="HTH_TetR"/>
</dbReference>
<evidence type="ECO:0000256" key="2">
    <source>
        <dbReference type="ARBA" id="ARBA00023015"/>
    </source>
</evidence>